<keyword evidence="1" id="KW-1133">Transmembrane helix</keyword>
<proteinExistence type="predicted"/>
<name>A0A5C6AZM1_9BACT</name>
<comment type="caution">
    <text evidence="2">The sequence shown here is derived from an EMBL/GenBank/DDBJ whole genome shotgun (WGS) entry which is preliminary data.</text>
</comment>
<evidence type="ECO:0000313" key="2">
    <source>
        <dbReference type="EMBL" id="TWU05098.1"/>
    </source>
</evidence>
<feature type="transmembrane region" description="Helical" evidence="1">
    <location>
        <begin position="14"/>
        <end position="35"/>
    </location>
</feature>
<gene>
    <name evidence="2" type="ORF">Pla52n_31440</name>
</gene>
<sequence length="186" mass="20558">MNMLHADSRRGRKLMRLAVCAIGLLMAKILLVMLYEYRGYFPADFESTFLLGRRETFTGWYRIAFYAHIVFSPLAFLLSTALMISGGRARFRGAHRLAGRVLVVIVVLLGESQRIGDVGTRLCGTGCGTRVRDSLHVDGTVRGDRRVAGKPGTYDLRSTLGDANLFVAVRALAATVDFRRGSCLQL</sequence>
<dbReference type="AlphaFoldDB" id="A0A5C6AZM1"/>
<dbReference type="EMBL" id="SJPN01000003">
    <property type="protein sequence ID" value="TWU05098.1"/>
    <property type="molecule type" value="Genomic_DNA"/>
</dbReference>
<dbReference type="Proteomes" id="UP000320176">
    <property type="component" value="Unassembled WGS sequence"/>
</dbReference>
<keyword evidence="3" id="KW-1185">Reference proteome</keyword>
<feature type="transmembrane region" description="Helical" evidence="1">
    <location>
        <begin position="63"/>
        <end position="84"/>
    </location>
</feature>
<organism evidence="2 3">
    <name type="scientific">Stieleria varia</name>
    <dbReference type="NCBI Taxonomy" id="2528005"/>
    <lineage>
        <taxon>Bacteria</taxon>
        <taxon>Pseudomonadati</taxon>
        <taxon>Planctomycetota</taxon>
        <taxon>Planctomycetia</taxon>
        <taxon>Pirellulales</taxon>
        <taxon>Pirellulaceae</taxon>
        <taxon>Stieleria</taxon>
    </lineage>
</organism>
<evidence type="ECO:0000313" key="3">
    <source>
        <dbReference type="Proteomes" id="UP000320176"/>
    </source>
</evidence>
<keyword evidence="1" id="KW-0472">Membrane</keyword>
<accession>A0A5C6AZM1</accession>
<reference evidence="2 3" key="1">
    <citation type="submission" date="2019-02" db="EMBL/GenBank/DDBJ databases">
        <title>Deep-cultivation of Planctomycetes and their phenomic and genomic characterization uncovers novel biology.</title>
        <authorList>
            <person name="Wiegand S."/>
            <person name="Jogler M."/>
            <person name="Boedeker C."/>
            <person name="Pinto D."/>
            <person name="Vollmers J."/>
            <person name="Rivas-Marin E."/>
            <person name="Kohn T."/>
            <person name="Peeters S.H."/>
            <person name="Heuer A."/>
            <person name="Rast P."/>
            <person name="Oberbeckmann S."/>
            <person name="Bunk B."/>
            <person name="Jeske O."/>
            <person name="Meyerdierks A."/>
            <person name="Storesund J.E."/>
            <person name="Kallscheuer N."/>
            <person name="Luecker S."/>
            <person name="Lage O.M."/>
            <person name="Pohl T."/>
            <person name="Merkel B.J."/>
            <person name="Hornburger P."/>
            <person name="Mueller R.-W."/>
            <person name="Bruemmer F."/>
            <person name="Labrenz M."/>
            <person name="Spormann A.M."/>
            <person name="Op Den Camp H."/>
            <person name="Overmann J."/>
            <person name="Amann R."/>
            <person name="Jetten M.S.M."/>
            <person name="Mascher T."/>
            <person name="Medema M.H."/>
            <person name="Devos D.P."/>
            <person name="Kaster A.-K."/>
            <person name="Ovreas L."/>
            <person name="Rohde M."/>
            <person name="Galperin M.Y."/>
            <person name="Jogler C."/>
        </authorList>
    </citation>
    <scope>NUCLEOTIDE SEQUENCE [LARGE SCALE GENOMIC DNA]</scope>
    <source>
        <strain evidence="2 3">Pla52n</strain>
    </source>
</reference>
<protein>
    <submittedName>
        <fullName evidence="2">Uncharacterized protein</fullName>
    </submittedName>
</protein>
<evidence type="ECO:0000256" key="1">
    <source>
        <dbReference type="SAM" id="Phobius"/>
    </source>
</evidence>
<keyword evidence="1" id="KW-0812">Transmembrane</keyword>